<comment type="caution">
    <text evidence="2">The sequence shown here is derived from an EMBL/GenBank/DDBJ whole genome shotgun (WGS) entry which is preliminary data.</text>
</comment>
<evidence type="ECO:0000313" key="2">
    <source>
        <dbReference type="EMBL" id="MPN42550.1"/>
    </source>
</evidence>
<dbReference type="AlphaFoldDB" id="A0A645HUL5"/>
<reference evidence="2" key="1">
    <citation type="submission" date="2019-08" db="EMBL/GenBank/DDBJ databases">
        <authorList>
            <person name="Kucharzyk K."/>
            <person name="Murdoch R.W."/>
            <person name="Higgins S."/>
            <person name="Loffler F."/>
        </authorList>
    </citation>
    <scope>NUCLEOTIDE SEQUENCE</scope>
</reference>
<organism evidence="2">
    <name type="scientific">bioreactor metagenome</name>
    <dbReference type="NCBI Taxonomy" id="1076179"/>
    <lineage>
        <taxon>unclassified sequences</taxon>
        <taxon>metagenomes</taxon>
        <taxon>ecological metagenomes</taxon>
    </lineage>
</organism>
<protein>
    <submittedName>
        <fullName evidence="2">Uncharacterized protein</fullName>
    </submittedName>
</protein>
<feature type="region of interest" description="Disordered" evidence="1">
    <location>
        <begin position="70"/>
        <end position="103"/>
    </location>
</feature>
<name>A0A645HUL5_9ZZZZ</name>
<sequence>MLIESHVLNGDECVFEHVRNLFDVRPVAVFHVRNCGDQIAVHVVEITRVVGDGQLRGIQRRRRFHIRFHHAKQQPHADEADDNECENAELQRSKENGKRKRTRTFPFGKQRRILLVGVVPMRFFV</sequence>
<gene>
    <name evidence="2" type="ORF">SDC9_190107</name>
</gene>
<proteinExistence type="predicted"/>
<dbReference type="EMBL" id="VSSQ01100354">
    <property type="protein sequence ID" value="MPN42550.1"/>
    <property type="molecule type" value="Genomic_DNA"/>
</dbReference>
<accession>A0A645HUL5</accession>
<evidence type="ECO:0000256" key="1">
    <source>
        <dbReference type="SAM" id="MobiDB-lite"/>
    </source>
</evidence>